<dbReference type="EMBL" id="FORU01000003">
    <property type="protein sequence ID" value="SFJ06967.1"/>
    <property type="molecule type" value="Genomic_DNA"/>
</dbReference>
<evidence type="ECO:0000313" key="2">
    <source>
        <dbReference type="Proteomes" id="UP000243887"/>
    </source>
</evidence>
<accession>A0A1I3NCX7</accession>
<gene>
    <name evidence="1" type="ORF">SAMN04487893_10348</name>
</gene>
<reference evidence="2" key="1">
    <citation type="submission" date="2016-10" db="EMBL/GenBank/DDBJ databases">
        <authorList>
            <person name="Varghese N."/>
            <person name="Submissions S."/>
        </authorList>
    </citation>
    <scope>NUCLEOTIDE SEQUENCE [LARGE SCALE GENOMIC DNA]</scope>
    <source>
        <strain evidence="2">DSM 26542</strain>
    </source>
</reference>
<dbReference type="Proteomes" id="UP000243887">
    <property type="component" value="Unassembled WGS sequence"/>
</dbReference>
<dbReference type="OrthoDB" id="1121857at2"/>
<sequence>MASVKNLKKDIHYVLGDIIQAVYIHELAATEGPTVESNALIEEALTAFDSLVERINAKNVENKKAHFNQIYKDLEVVAGGLVEKLNAL</sequence>
<protein>
    <submittedName>
        <fullName evidence="1">Uncharacterized protein</fullName>
    </submittedName>
</protein>
<proteinExistence type="predicted"/>
<dbReference type="STRING" id="1150112.SAMN04487893_10348"/>
<name>A0A1I3NCX7_9FLAO</name>
<evidence type="ECO:0000313" key="1">
    <source>
        <dbReference type="EMBL" id="SFJ06967.1"/>
    </source>
</evidence>
<dbReference type="RefSeq" id="WP_090678141.1">
    <property type="nucleotide sequence ID" value="NZ_FORU01000003.1"/>
</dbReference>
<keyword evidence="2" id="KW-1185">Reference proteome</keyword>
<organism evidence="1 2">
    <name type="scientific">Myroides guanonis</name>
    <dbReference type="NCBI Taxonomy" id="1150112"/>
    <lineage>
        <taxon>Bacteria</taxon>
        <taxon>Pseudomonadati</taxon>
        <taxon>Bacteroidota</taxon>
        <taxon>Flavobacteriia</taxon>
        <taxon>Flavobacteriales</taxon>
        <taxon>Flavobacteriaceae</taxon>
        <taxon>Myroides</taxon>
    </lineage>
</organism>
<dbReference type="AlphaFoldDB" id="A0A1I3NCX7"/>